<name>A0A2K1JCA7_PHYPA</name>
<comment type="similarity">
    <text evidence="1">Belongs to the Iojap/RsfS family.</text>
</comment>
<reference evidence="3" key="3">
    <citation type="submission" date="2020-12" db="UniProtKB">
        <authorList>
            <consortium name="EnsemblPlants"/>
        </authorList>
    </citation>
    <scope>IDENTIFICATION</scope>
</reference>
<sequence length="216" mass="24080">MPHPHQVLALQQCNSASIWQVPCIICSHVSNVSVQVSLCTSLPAVQMASSTVRTFVFNRSSENFRNVLRCADQICRGVSNPQSGRNMEELELGEDDLDALEIVRKDEEFNNNVDQDSDSLAFAVSLAEAANDVKGSEIQGLCARPLIYWACFVVVVTAFSKPQIDAVGKSMWEVAEEKFNPYPKSNVEPNALTSLDFGDMVVHMFLPKEREYYNLE</sequence>
<dbReference type="Proteomes" id="UP000006727">
    <property type="component" value="Chromosome 15"/>
</dbReference>
<reference evidence="2 4" key="1">
    <citation type="journal article" date="2008" name="Science">
        <title>The Physcomitrella genome reveals evolutionary insights into the conquest of land by plants.</title>
        <authorList>
            <person name="Rensing S."/>
            <person name="Lang D."/>
            <person name="Zimmer A."/>
            <person name="Terry A."/>
            <person name="Salamov A."/>
            <person name="Shapiro H."/>
            <person name="Nishiyama T."/>
            <person name="Perroud P.-F."/>
            <person name="Lindquist E."/>
            <person name="Kamisugi Y."/>
            <person name="Tanahashi T."/>
            <person name="Sakakibara K."/>
            <person name="Fujita T."/>
            <person name="Oishi K."/>
            <person name="Shin-I T."/>
            <person name="Kuroki Y."/>
            <person name="Toyoda A."/>
            <person name="Suzuki Y."/>
            <person name="Hashimoto A."/>
            <person name="Yamaguchi K."/>
            <person name="Sugano A."/>
            <person name="Kohara Y."/>
            <person name="Fujiyama A."/>
            <person name="Anterola A."/>
            <person name="Aoki S."/>
            <person name="Ashton N."/>
            <person name="Barbazuk W.B."/>
            <person name="Barker E."/>
            <person name="Bennetzen J."/>
            <person name="Bezanilla M."/>
            <person name="Blankenship R."/>
            <person name="Cho S.H."/>
            <person name="Dutcher S."/>
            <person name="Estelle M."/>
            <person name="Fawcett J.A."/>
            <person name="Gundlach H."/>
            <person name="Hanada K."/>
            <person name="Heyl A."/>
            <person name="Hicks K.A."/>
            <person name="Hugh J."/>
            <person name="Lohr M."/>
            <person name="Mayer K."/>
            <person name="Melkozernov A."/>
            <person name="Murata T."/>
            <person name="Nelson D."/>
            <person name="Pils B."/>
            <person name="Prigge M."/>
            <person name="Reiss B."/>
            <person name="Renner T."/>
            <person name="Rombauts S."/>
            <person name="Rushton P."/>
            <person name="Sanderfoot A."/>
            <person name="Schween G."/>
            <person name="Shiu S.-H."/>
            <person name="Stueber K."/>
            <person name="Theodoulou F.L."/>
            <person name="Tu H."/>
            <person name="Van de Peer Y."/>
            <person name="Verrier P.J."/>
            <person name="Waters E."/>
            <person name="Wood A."/>
            <person name="Yang L."/>
            <person name="Cove D."/>
            <person name="Cuming A."/>
            <person name="Hasebe M."/>
            <person name="Lucas S."/>
            <person name="Mishler D.B."/>
            <person name="Reski R."/>
            <person name="Grigoriev I."/>
            <person name="Quatrano R.S."/>
            <person name="Boore J.L."/>
        </authorList>
    </citation>
    <scope>NUCLEOTIDE SEQUENCE [LARGE SCALE GENOMIC DNA]</scope>
    <source>
        <strain evidence="3 4">cv. Gransden 2004</strain>
    </source>
</reference>
<reference evidence="2 4" key="2">
    <citation type="journal article" date="2018" name="Plant J.">
        <title>The Physcomitrella patens chromosome-scale assembly reveals moss genome structure and evolution.</title>
        <authorList>
            <person name="Lang D."/>
            <person name="Ullrich K.K."/>
            <person name="Murat F."/>
            <person name="Fuchs J."/>
            <person name="Jenkins J."/>
            <person name="Haas F.B."/>
            <person name="Piednoel M."/>
            <person name="Gundlach H."/>
            <person name="Van Bel M."/>
            <person name="Meyberg R."/>
            <person name="Vives C."/>
            <person name="Morata J."/>
            <person name="Symeonidi A."/>
            <person name="Hiss M."/>
            <person name="Muchero W."/>
            <person name="Kamisugi Y."/>
            <person name="Saleh O."/>
            <person name="Blanc G."/>
            <person name="Decker E.L."/>
            <person name="van Gessel N."/>
            <person name="Grimwood J."/>
            <person name="Hayes R.D."/>
            <person name="Graham S.W."/>
            <person name="Gunter L.E."/>
            <person name="McDaniel S.F."/>
            <person name="Hoernstein S.N.W."/>
            <person name="Larsson A."/>
            <person name="Li F.W."/>
            <person name="Perroud P.F."/>
            <person name="Phillips J."/>
            <person name="Ranjan P."/>
            <person name="Rokshar D.S."/>
            <person name="Rothfels C.J."/>
            <person name="Schneider L."/>
            <person name="Shu S."/>
            <person name="Stevenson D.W."/>
            <person name="Thummler F."/>
            <person name="Tillich M."/>
            <person name="Villarreal Aguilar J.C."/>
            <person name="Widiez T."/>
            <person name="Wong G.K."/>
            <person name="Wymore A."/>
            <person name="Zhang Y."/>
            <person name="Zimmer A.D."/>
            <person name="Quatrano R.S."/>
            <person name="Mayer K.F.X."/>
            <person name="Goodstein D."/>
            <person name="Casacuberta J.M."/>
            <person name="Vandepoele K."/>
            <person name="Reski R."/>
            <person name="Cuming A.C."/>
            <person name="Tuskan G.A."/>
            <person name="Maumus F."/>
            <person name="Salse J."/>
            <person name="Schmutz J."/>
            <person name="Rensing S.A."/>
        </authorList>
    </citation>
    <scope>NUCLEOTIDE SEQUENCE [LARGE SCALE GENOMIC DNA]</scope>
    <source>
        <strain evidence="3 4">cv. Gransden 2004</strain>
    </source>
</reference>
<dbReference type="Gramene" id="Pp3c15_7010V3.1">
    <property type="protein sequence ID" value="Pp3c15_7010V3.1"/>
    <property type="gene ID" value="Pp3c15_7010"/>
</dbReference>
<dbReference type="GO" id="GO:0090071">
    <property type="term" value="P:negative regulation of ribosome biogenesis"/>
    <property type="evidence" value="ECO:0000318"/>
    <property type="project" value="GO_Central"/>
</dbReference>
<proteinExistence type="inferred from homology"/>
<evidence type="ECO:0000313" key="4">
    <source>
        <dbReference type="Proteomes" id="UP000006727"/>
    </source>
</evidence>
<gene>
    <name evidence="2" type="ORF">PHYPA_019439</name>
</gene>
<evidence type="ECO:0000313" key="3">
    <source>
        <dbReference type="EnsemblPlants" id="Pp3c15_7010V3.1"/>
    </source>
</evidence>
<dbReference type="EnsemblPlants" id="Pp3c15_7010V3.2">
    <property type="protein sequence ID" value="Pp3c15_7010V3.2"/>
    <property type="gene ID" value="Pp3c15_7010"/>
</dbReference>
<evidence type="ECO:0000256" key="1">
    <source>
        <dbReference type="ARBA" id="ARBA00010574"/>
    </source>
</evidence>
<dbReference type="GO" id="GO:0017148">
    <property type="term" value="P:negative regulation of translation"/>
    <property type="evidence" value="ECO:0000318"/>
    <property type="project" value="GO_Central"/>
</dbReference>
<dbReference type="PANTHER" id="PTHR21043:SF2">
    <property type="entry name" value="PROTEIN IOJAP, CHLOROPLASTIC"/>
    <property type="match status" value="1"/>
</dbReference>
<dbReference type="Gene3D" id="3.30.460.10">
    <property type="entry name" value="Beta Polymerase, domain 2"/>
    <property type="match status" value="1"/>
</dbReference>
<dbReference type="Gramene" id="Pp3c15_7010V3.2">
    <property type="protein sequence ID" value="Pp3c15_7010V3.2"/>
    <property type="gene ID" value="Pp3c15_7010"/>
</dbReference>
<dbReference type="STRING" id="3218.A0A2K1JCA7"/>
<dbReference type="Pfam" id="PF02410">
    <property type="entry name" value="RsfS"/>
    <property type="match status" value="1"/>
</dbReference>
<dbReference type="EMBL" id="ABEU02000015">
    <property type="protein sequence ID" value="PNR39161.1"/>
    <property type="molecule type" value="Genomic_DNA"/>
</dbReference>
<accession>A0A2K1JCA7</accession>
<dbReference type="SUPFAM" id="SSF81301">
    <property type="entry name" value="Nucleotidyltransferase"/>
    <property type="match status" value="1"/>
</dbReference>
<dbReference type="PaxDb" id="3218-PP1S189_109V6.1"/>
<dbReference type="InParanoid" id="A0A2K1JCA7"/>
<dbReference type="GO" id="GO:0043023">
    <property type="term" value="F:ribosomal large subunit binding"/>
    <property type="evidence" value="ECO:0000318"/>
    <property type="project" value="GO_Central"/>
</dbReference>
<dbReference type="FunCoup" id="A0A2K1JCA7">
    <property type="interactions" value="1031"/>
</dbReference>
<keyword evidence="4" id="KW-1185">Reference proteome</keyword>
<organism evidence="2">
    <name type="scientific">Physcomitrium patens</name>
    <name type="common">Spreading-leaved earth moss</name>
    <name type="synonym">Physcomitrella patens</name>
    <dbReference type="NCBI Taxonomy" id="3218"/>
    <lineage>
        <taxon>Eukaryota</taxon>
        <taxon>Viridiplantae</taxon>
        <taxon>Streptophyta</taxon>
        <taxon>Embryophyta</taxon>
        <taxon>Bryophyta</taxon>
        <taxon>Bryophytina</taxon>
        <taxon>Bryopsida</taxon>
        <taxon>Funariidae</taxon>
        <taxon>Funariales</taxon>
        <taxon>Funariaceae</taxon>
        <taxon>Physcomitrium</taxon>
    </lineage>
</organism>
<dbReference type="InterPro" id="IPR004394">
    <property type="entry name" value="Iojap/RsfS/C7orf30"/>
</dbReference>
<protein>
    <submittedName>
        <fullName evidence="2 3">Uncharacterized protein</fullName>
    </submittedName>
</protein>
<dbReference type="PANTHER" id="PTHR21043">
    <property type="entry name" value="IOJAP SUPERFAMILY ORTHOLOG"/>
    <property type="match status" value="1"/>
</dbReference>
<dbReference type="EnsemblPlants" id="Pp3c15_7010V3.1">
    <property type="protein sequence ID" value="Pp3c15_7010V3.1"/>
    <property type="gene ID" value="Pp3c15_7010"/>
</dbReference>
<dbReference type="AlphaFoldDB" id="A0A2K1JCA7"/>
<evidence type="ECO:0000313" key="2">
    <source>
        <dbReference type="EMBL" id="PNR39161.1"/>
    </source>
</evidence>
<dbReference type="InterPro" id="IPR043519">
    <property type="entry name" value="NT_sf"/>
</dbReference>